<feature type="region of interest" description="Disordered" evidence="2">
    <location>
        <begin position="588"/>
        <end position="637"/>
    </location>
</feature>
<evidence type="ECO:0000259" key="5">
    <source>
        <dbReference type="Pfam" id="PF13399"/>
    </source>
</evidence>
<accession>A0ABN2RRA0</accession>
<keyword evidence="3" id="KW-1133">Transmembrane helix</keyword>
<evidence type="ECO:0000256" key="3">
    <source>
        <dbReference type="SAM" id="Phobius"/>
    </source>
</evidence>
<dbReference type="EMBL" id="BAAAQM010000019">
    <property type="protein sequence ID" value="GAA1973552.1"/>
    <property type="molecule type" value="Genomic_DNA"/>
</dbReference>
<dbReference type="Gene3D" id="3.30.70.2390">
    <property type="match status" value="1"/>
</dbReference>
<proteinExistence type="inferred from homology"/>
<protein>
    <submittedName>
        <fullName evidence="6">LCP family protein</fullName>
    </submittedName>
</protein>
<name>A0ABN2RRA0_9ACTN</name>
<dbReference type="Pfam" id="PF13399">
    <property type="entry name" value="LytR_C"/>
    <property type="match status" value="1"/>
</dbReference>
<evidence type="ECO:0000313" key="7">
    <source>
        <dbReference type="Proteomes" id="UP001499854"/>
    </source>
</evidence>
<dbReference type="PANTHER" id="PTHR33392:SF6">
    <property type="entry name" value="POLYISOPRENYL-TEICHOIC ACID--PEPTIDOGLYCAN TEICHOIC ACID TRANSFERASE TAGU"/>
    <property type="match status" value="1"/>
</dbReference>
<feature type="domain" description="LytR/CpsA/Psr regulator C-terminal" evidence="5">
    <location>
        <begin position="505"/>
        <end position="588"/>
    </location>
</feature>
<evidence type="ECO:0000256" key="1">
    <source>
        <dbReference type="ARBA" id="ARBA00006068"/>
    </source>
</evidence>
<feature type="domain" description="Cell envelope-related transcriptional attenuator" evidence="4">
    <location>
        <begin position="169"/>
        <end position="354"/>
    </location>
</feature>
<feature type="region of interest" description="Disordered" evidence="2">
    <location>
        <begin position="432"/>
        <end position="499"/>
    </location>
</feature>
<feature type="region of interest" description="Disordered" evidence="2">
    <location>
        <begin position="1"/>
        <end position="71"/>
    </location>
</feature>
<feature type="compositionally biased region" description="Basic and acidic residues" evidence="2">
    <location>
        <begin position="1"/>
        <end position="16"/>
    </location>
</feature>
<comment type="similarity">
    <text evidence="1">Belongs to the LytR/CpsA/Psr (LCP) family.</text>
</comment>
<sequence length="637" mass="65909">MPDYRNGPERGRDRGRGGGGGGGKNDGVPQRPRMQPPYDLTPNTPIYPRVQDDLRYRRPQPAPAPPARRTGRVAVAARALLAAAAAAVLLASGATWAAYHNLTSGLLTSDAINAIRSGEKGYVAPHLDGSVNLLLIGLDSRKDMDGNDLPTDFVEQELHAGSSEIGGYNTNVLILMHIPADGGRVTAFSIARDDYVEEPGGGSSVGEIPDLGTHKIKEAYGRAKGIAEQRLKDSGMTDKAQIEKISREVGRESTIRAVQLLTGEHVDHLAEINLLGFYDIAQAVGPIEVCLNHPVDDPIEDGAGTGLKLPAGHSELDAATALQFVRQRFHLLRGDLDRNRRQQAFLSSVMHKLRSEGVIGDLGKMRSLFQVVKKDLVIDDSWDVLDFATRAQNLTAGNADFRELPITGQPVLPGDGSVNTVDPLQIRRIVTSAFGDVKDDTGDTPQGPGTDGGDGPGGIGPTGLPTGGGPLGTRDPGPARLPGPGGAPAAPGPSASAATVPSHTVVDVYNATTTRGLATSVAELLTSSGWPVDKTGASTAQNHTTILYGKGAAEAAAQLAAKLGVVAVPMPSARAAADRVIVRLGADYTSSAGPQDDPTAATPTGPSGPGTTAGSAAPSPPPPPAGIAMDDGITCVN</sequence>
<gene>
    <name evidence="6" type="ORF">GCM10009838_36770</name>
</gene>
<organism evidence="6 7">
    <name type="scientific">Catenulispora subtropica</name>
    <dbReference type="NCBI Taxonomy" id="450798"/>
    <lineage>
        <taxon>Bacteria</taxon>
        <taxon>Bacillati</taxon>
        <taxon>Actinomycetota</taxon>
        <taxon>Actinomycetes</taxon>
        <taxon>Catenulisporales</taxon>
        <taxon>Catenulisporaceae</taxon>
        <taxon>Catenulispora</taxon>
    </lineage>
</organism>
<evidence type="ECO:0000313" key="6">
    <source>
        <dbReference type="EMBL" id="GAA1973552.1"/>
    </source>
</evidence>
<comment type="caution">
    <text evidence="6">The sequence shown here is derived from an EMBL/GenBank/DDBJ whole genome shotgun (WGS) entry which is preliminary data.</text>
</comment>
<keyword evidence="3" id="KW-0472">Membrane</keyword>
<dbReference type="InterPro" id="IPR050922">
    <property type="entry name" value="LytR/CpsA/Psr_CW_biosynth"/>
</dbReference>
<feature type="compositionally biased region" description="Low complexity" evidence="2">
    <location>
        <begin position="598"/>
        <end position="617"/>
    </location>
</feature>
<dbReference type="Pfam" id="PF03816">
    <property type="entry name" value="LytR_cpsA_psr"/>
    <property type="match status" value="1"/>
</dbReference>
<evidence type="ECO:0000256" key="2">
    <source>
        <dbReference type="SAM" id="MobiDB-lite"/>
    </source>
</evidence>
<reference evidence="6 7" key="1">
    <citation type="journal article" date="2019" name="Int. J. Syst. Evol. Microbiol.">
        <title>The Global Catalogue of Microorganisms (GCM) 10K type strain sequencing project: providing services to taxonomists for standard genome sequencing and annotation.</title>
        <authorList>
            <consortium name="The Broad Institute Genomics Platform"/>
            <consortium name="The Broad Institute Genome Sequencing Center for Infectious Disease"/>
            <person name="Wu L."/>
            <person name="Ma J."/>
        </authorList>
    </citation>
    <scope>NUCLEOTIDE SEQUENCE [LARGE SCALE GENOMIC DNA]</scope>
    <source>
        <strain evidence="6 7">JCM 16013</strain>
    </source>
</reference>
<evidence type="ECO:0000259" key="4">
    <source>
        <dbReference type="Pfam" id="PF03816"/>
    </source>
</evidence>
<dbReference type="PANTHER" id="PTHR33392">
    <property type="entry name" value="POLYISOPRENYL-TEICHOIC ACID--PEPTIDOGLYCAN TEICHOIC ACID TRANSFERASE TAGU"/>
    <property type="match status" value="1"/>
</dbReference>
<feature type="compositionally biased region" description="Low complexity" evidence="2">
    <location>
        <begin position="472"/>
        <end position="498"/>
    </location>
</feature>
<feature type="transmembrane region" description="Helical" evidence="3">
    <location>
        <begin position="75"/>
        <end position="99"/>
    </location>
</feature>
<keyword evidence="3" id="KW-0812">Transmembrane</keyword>
<dbReference type="Gene3D" id="3.40.630.190">
    <property type="entry name" value="LCP protein"/>
    <property type="match status" value="1"/>
</dbReference>
<dbReference type="InterPro" id="IPR004474">
    <property type="entry name" value="LytR_CpsA_psr"/>
</dbReference>
<feature type="compositionally biased region" description="Gly residues" evidence="2">
    <location>
        <begin position="449"/>
        <end position="471"/>
    </location>
</feature>
<dbReference type="Proteomes" id="UP001499854">
    <property type="component" value="Unassembled WGS sequence"/>
</dbReference>
<keyword evidence="7" id="KW-1185">Reference proteome</keyword>
<dbReference type="InterPro" id="IPR027381">
    <property type="entry name" value="LytR/CpsA/Psr_C"/>
</dbReference>
<dbReference type="NCBIfam" id="TIGR00350">
    <property type="entry name" value="lytR_cpsA_psr"/>
    <property type="match status" value="1"/>
</dbReference>